<dbReference type="AlphaFoldDB" id="S3CFJ4"/>
<accession>S3CFJ4</accession>
<feature type="region of interest" description="Disordered" evidence="2">
    <location>
        <begin position="1"/>
        <end position="81"/>
    </location>
</feature>
<name>S3CFJ4_GLAL2</name>
<dbReference type="RefSeq" id="XP_008088172.1">
    <property type="nucleotide sequence ID" value="XM_008089981.1"/>
</dbReference>
<gene>
    <name evidence="4" type="ORF">GLAREA_11838</name>
</gene>
<protein>
    <submittedName>
        <fullName evidence="4">C2H2 and C2HC zinc finger</fullName>
    </submittedName>
</protein>
<sequence>MEDSPPGSPLSTISSDAFEPDYGTVTAHMPPAKRQKLEDTSRRATPTSHQVDFDAVEESSDTDGEVPNSPNNSRPEDDDNHEQVTICAWDGCEAGDLDNMDRLVEHIHNEHIETRQKKYTCEWECDRAFTRSDALAKHMRTVHETEALRPSDPIPKSMQPAAKTSRRVKLIHKASPNSAEDHSGATTYGDTNGDASTEWTSSYPPDLGFTPDEEAKGPVQLYQYLRRELMWTEEESEILKRQADEMEVIRKREWMEKEVLMDQVVKTEISYHERRAAVLEGQAKLPTADEIRAAAAVAAPVSYQMTPVKSQPLEDQTEAAVVLASMRQT</sequence>
<organism evidence="4 5">
    <name type="scientific">Glarea lozoyensis (strain ATCC 20868 / MF5171)</name>
    <dbReference type="NCBI Taxonomy" id="1116229"/>
    <lineage>
        <taxon>Eukaryota</taxon>
        <taxon>Fungi</taxon>
        <taxon>Dikarya</taxon>
        <taxon>Ascomycota</taxon>
        <taxon>Pezizomycotina</taxon>
        <taxon>Leotiomycetes</taxon>
        <taxon>Helotiales</taxon>
        <taxon>Helotiaceae</taxon>
        <taxon>Glarea</taxon>
    </lineage>
</organism>
<evidence type="ECO:0000259" key="3">
    <source>
        <dbReference type="PROSITE" id="PS50157"/>
    </source>
</evidence>
<dbReference type="EMBL" id="KE145372">
    <property type="protein sequence ID" value="EPE25257.1"/>
    <property type="molecule type" value="Genomic_DNA"/>
</dbReference>
<dbReference type="OMA" id="QEQVTVC"/>
<dbReference type="eggNOG" id="KOG1721">
    <property type="taxonomic scope" value="Eukaryota"/>
</dbReference>
<dbReference type="SMART" id="SM00355">
    <property type="entry name" value="ZnF_C2H2"/>
    <property type="match status" value="2"/>
</dbReference>
<dbReference type="GO" id="GO:0008270">
    <property type="term" value="F:zinc ion binding"/>
    <property type="evidence" value="ECO:0007669"/>
    <property type="project" value="UniProtKB-KW"/>
</dbReference>
<dbReference type="InterPro" id="IPR013087">
    <property type="entry name" value="Znf_C2H2_type"/>
</dbReference>
<dbReference type="InterPro" id="IPR036236">
    <property type="entry name" value="Znf_C2H2_sf"/>
</dbReference>
<dbReference type="OrthoDB" id="3214149at2759"/>
<reference evidence="4 5" key="1">
    <citation type="journal article" date="2013" name="BMC Genomics">
        <title>Genomics-driven discovery of the pneumocandin biosynthetic gene cluster in the fungus Glarea lozoyensis.</title>
        <authorList>
            <person name="Chen L."/>
            <person name="Yue Q."/>
            <person name="Zhang X."/>
            <person name="Xiang M."/>
            <person name="Wang C."/>
            <person name="Li S."/>
            <person name="Che Y."/>
            <person name="Ortiz-Lopez F.J."/>
            <person name="Bills G.F."/>
            <person name="Liu X."/>
            <person name="An Z."/>
        </authorList>
    </citation>
    <scope>NUCLEOTIDE SEQUENCE [LARGE SCALE GENOMIC DNA]</scope>
    <source>
        <strain evidence="5">ATCC 20868 / MF5171</strain>
    </source>
</reference>
<dbReference type="PROSITE" id="PS00028">
    <property type="entry name" value="ZINC_FINGER_C2H2_1"/>
    <property type="match status" value="1"/>
</dbReference>
<feature type="region of interest" description="Disordered" evidence="2">
    <location>
        <begin position="173"/>
        <end position="195"/>
    </location>
</feature>
<keyword evidence="1" id="KW-0862">Zinc</keyword>
<proteinExistence type="predicted"/>
<dbReference type="GeneID" id="19470879"/>
<dbReference type="Proteomes" id="UP000016922">
    <property type="component" value="Unassembled WGS sequence"/>
</dbReference>
<dbReference type="FunFam" id="3.30.160.60:FF:000201">
    <property type="entry name" value="C2H2 finger domain protein (Gli3)"/>
    <property type="match status" value="1"/>
</dbReference>
<dbReference type="HOGENOM" id="CLU_046889_1_0_1"/>
<dbReference type="Pfam" id="PF00096">
    <property type="entry name" value="zf-C2H2"/>
    <property type="match status" value="1"/>
</dbReference>
<evidence type="ECO:0000313" key="4">
    <source>
        <dbReference type="EMBL" id="EPE25257.1"/>
    </source>
</evidence>
<evidence type="ECO:0000256" key="2">
    <source>
        <dbReference type="SAM" id="MobiDB-lite"/>
    </source>
</evidence>
<feature type="compositionally biased region" description="Acidic residues" evidence="2">
    <location>
        <begin position="54"/>
        <end position="64"/>
    </location>
</feature>
<dbReference type="SUPFAM" id="SSF57667">
    <property type="entry name" value="beta-beta-alpha zinc fingers"/>
    <property type="match status" value="2"/>
</dbReference>
<evidence type="ECO:0000313" key="5">
    <source>
        <dbReference type="Proteomes" id="UP000016922"/>
    </source>
</evidence>
<keyword evidence="5" id="KW-1185">Reference proteome</keyword>
<dbReference type="PROSITE" id="PS50157">
    <property type="entry name" value="ZINC_FINGER_C2H2_2"/>
    <property type="match status" value="1"/>
</dbReference>
<keyword evidence="1" id="KW-0479">Metal-binding</keyword>
<feature type="compositionally biased region" description="Polar residues" evidence="2">
    <location>
        <begin position="184"/>
        <end position="195"/>
    </location>
</feature>
<feature type="domain" description="C2H2-type" evidence="3">
    <location>
        <begin position="119"/>
        <end position="148"/>
    </location>
</feature>
<keyword evidence="1" id="KW-0863">Zinc-finger</keyword>
<dbReference type="KEGG" id="glz:GLAREA_11838"/>
<dbReference type="STRING" id="1116229.S3CFJ4"/>
<evidence type="ECO:0000256" key="1">
    <source>
        <dbReference type="PROSITE-ProRule" id="PRU00042"/>
    </source>
</evidence>
<dbReference type="Gene3D" id="3.30.160.60">
    <property type="entry name" value="Classic Zinc Finger"/>
    <property type="match status" value="2"/>
</dbReference>